<sequence length="78" mass="9015">MPWERWALYRGGSKAGFRRRSGGATTRYCEPSTHVKTTKNTSEIVEKRQYSGTTLDEFLETNDSPAERRNRGNFRADQ</sequence>
<protein>
    <submittedName>
        <fullName evidence="2">Uncharacterized protein</fullName>
    </submittedName>
</protein>
<evidence type="ECO:0000313" key="3">
    <source>
        <dbReference type="Proteomes" id="UP001307889"/>
    </source>
</evidence>
<keyword evidence="3" id="KW-1185">Reference proteome</keyword>
<feature type="region of interest" description="Disordered" evidence="1">
    <location>
        <begin position="59"/>
        <end position="78"/>
    </location>
</feature>
<name>A0ABN7ANE5_9HEMI</name>
<dbReference type="EMBL" id="AP028912">
    <property type="protein sequence ID" value="BES93748.1"/>
    <property type="molecule type" value="Genomic_DNA"/>
</dbReference>
<gene>
    <name evidence="2" type="ORF">NTJ_06557</name>
</gene>
<feature type="compositionally biased region" description="Basic and acidic residues" evidence="1">
    <location>
        <begin position="65"/>
        <end position="78"/>
    </location>
</feature>
<organism evidence="2 3">
    <name type="scientific">Nesidiocoris tenuis</name>
    <dbReference type="NCBI Taxonomy" id="355587"/>
    <lineage>
        <taxon>Eukaryota</taxon>
        <taxon>Metazoa</taxon>
        <taxon>Ecdysozoa</taxon>
        <taxon>Arthropoda</taxon>
        <taxon>Hexapoda</taxon>
        <taxon>Insecta</taxon>
        <taxon>Pterygota</taxon>
        <taxon>Neoptera</taxon>
        <taxon>Paraneoptera</taxon>
        <taxon>Hemiptera</taxon>
        <taxon>Heteroptera</taxon>
        <taxon>Panheteroptera</taxon>
        <taxon>Cimicomorpha</taxon>
        <taxon>Miridae</taxon>
        <taxon>Dicyphina</taxon>
        <taxon>Nesidiocoris</taxon>
    </lineage>
</organism>
<reference evidence="2 3" key="1">
    <citation type="submission" date="2023-09" db="EMBL/GenBank/DDBJ databases">
        <title>Nesidiocoris tenuis whole genome shotgun sequence.</title>
        <authorList>
            <person name="Shibata T."/>
            <person name="Shimoda M."/>
            <person name="Kobayashi T."/>
            <person name="Uehara T."/>
        </authorList>
    </citation>
    <scope>NUCLEOTIDE SEQUENCE [LARGE SCALE GENOMIC DNA]</scope>
    <source>
        <strain evidence="2 3">Japan</strain>
    </source>
</reference>
<evidence type="ECO:0000256" key="1">
    <source>
        <dbReference type="SAM" id="MobiDB-lite"/>
    </source>
</evidence>
<accession>A0ABN7ANE5</accession>
<evidence type="ECO:0000313" key="2">
    <source>
        <dbReference type="EMBL" id="BES93748.1"/>
    </source>
</evidence>
<proteinExistence type="predicted"/>
<dbReference type="Proteomes" id="UP001307889">
    <property type="component" value="Chromosome 4"/>
</dbReference>